<evidence type="ECO:0000313" key="3">
    <source>
        <dbReference type="EMBL" id="NVN29773.1"/>
    </source>
</evidence>
<name>A0A839UXJ7_9PROT</name>
<evidence type="ECO:0000313" key="5">
    <source>
        <dbReference type="Proteomes" id="UP000565205"/>
    </source>
</evidence>
<dbReference type="InterPro" id="IPR004564">
    <property type="entry name" value="OM_lipoprot_carrier_LolA-like"/>
</dbReference>
<dbReference type="PROSITE" id="PS51318">
    <property type="entry name" value="TAT"/>
    <property type="match status" value="1"/>
</dbReference>
<evidence type="ECO:0000313" key="2">
    <source>
        <dbReference type="EMBL" id="MBB3175078.1"/>
    </source>
</evidence>
<reference evidence="2 4" key="2">
    <citation type="submission" date="2020-08" db="EMBL/GenBank/DDBJ databases">
        <title>Genomic Encyclopedia of Type Strains, Phase III (KMG-III): the genomes of soil and plant-associated and newly described type strains.</title>
        <authorList>
            <person name="Whitman W."/>
        </authorList>
    </citation>
    <scope>NUCLEOTIDE SEQUENCE [LARGE SCALE GENOMIC DNA]</scope>
    <source>
        <strain evidence="2 4">CECT 8088</strain>
    </source>
</reference>
<dbReference type="CDD" id="cd16325">
    <property type="entry name" value="LolA"/>
    <property type="match status" value="1"/>
</dbReference>
<protein>
    <submittedName>
        <fullName evidence="3">Outer membrane lipoprotein carrier protein LolA</fullName>
    </submittedName>
    <submittedName>
        <fullName evidence="2">Outer membrane lipoprotein-sorting protein</fullName>
    </submittedName>
</protein>
<dbReference type="InterPro" id="IPR029046">
    <property type="entry name" value="LolA/LolB/LppX"/>
</dbReference>
<dbReference type="Gene3D" id="2.50.20.10">
    <property type="entry name" value="Lipoprotein localisation LolA/LolB/LppX"/>
    <property type="match status" value="1"/>
</dbReference>
<dbReference type="AlphaFoldDB" id="A0A839UXJ7"/>
<sequence>MRDESPDPGRRRLLRAALALAGAASVSGLAGCAQDVRPALSAQDSDDVARVEAYLNRLGAFEARFEQVWPDGGESTGTAFFLAPDRLRLVYDPPTRMVMVAAAGKLVLHNYANESVTRVGLSGNPLGLLLRKPVTLSGAITVTSVQRAPGVVALSLARTDNPAQGLLTLTFADSPLLLTGIEMVDAAGHDTRLRFSSQRRPDALDPSLFDTATA</sequence>
<proteinExistence type="predicted"/>
<keyword evidence="1" id="KW-0732">Signal</keyword>
<dbReference type="PANTHER" id="PTHR35869">
    <property type="entry name" value="OUTER-MEMBRANE LIPOPROTEIN CARRIER PROTEIN"/>
    <property type="match status" value="1"/>
</dbReference>
<dbReference type="Pfam" id="PF03548">
    <property type="entry name" value="LolA"/>
    <property type="match status" value="1"/>
</dbReference>
<dbReference type="PANTHER" id="PTHR35869:SF1">
    <property type="entry name" value="OUTER-MEMBRANE LIPOPROTEIN CARRIER PROTEIN"/>
    <property type="match status" value="1"/>
</dbReference>
<dbReference type="EMBL" id="JABXXQ010000067">
    <property type="protein sequence ID" value="NVN29773.1"/>
    <property type="molecule type" value="Genomic_DNA"/>
</dbReference>
<dbReference type="InterPro" id="IPR006311">
    <property type="entry name" value="TAT_signal"/>
</dbReference>
<evidence type="ECO:0000313" key="4">
    <source>
        <dbReference type="Proteomes" id="UP000557688"/>
    </source>
</evidence>
<gene>
    <name evidence="2" type="ORF">FHR90_002925</name>
    <name evidence="3" type="ORF">HUK83_05405</name>
</gene>
<dbReference type="SUPFAM" id="SSF89392">
    <property type="entry name" value="Prokaryotic lipoproteins and lipoprotein localization factors"/>
    <property type="match status" value="1"/>
</dbReference>
<keyword evidence="4" id="KW-1185">Reference proteome</keyword>
<comment type="caution">
    <text evidence="2">The sequence shown here is derived from an EMBL/GenBank/DDBJ whole genome shotgun (WGS) entry which is preliminary data.</text>
</comment>
<organism evidence="2 4">
    <name type="scientific">Endobacter medicaginis</name>
    <dbReference type="NCBI Taxonomy" id="1181271"/>
    <lineage>
        <taxon>Bacteria</taxon>
        <taxon>Pseudomonadati</taxon>
        <taxon>Pseudomonadota</taxon>
        <taxon>Alphaproteobacteria</taxon>
        <taxon>Acetobacterales</taxon>
        <taxon>Acetobacteraceae</taxon>
        <taxon>Endobacter</taxon>
    </lineage>
</organism>
<reference evidence="3 5" key="1">
    <citation type="submission" date="2020-06" db="EMBL/GenBank/DDBJ databases">
        <title>Description of novel acetic acid bacteria.</title>
        <authorList>
            <person name="Sombolestani A."/>
        </authorList>
    </citation>
    <scope>NUCLEOTIDE SEQUENCE [LARGE SCALE GENOMIC DNA]</scope>
    <source>
        <strain evidence="3 5">LMG 26838</strain>
    </source>
</reference>
<accession>A0A839UXJ7</accession>
<evidence type="ECO:0000256" key="1">
    <source>
        <dbReference type="ARBA" id="ARBA00022729"/>
    </source>
</evidence>
<dbReference type="Proteomes" id="UP000557688">
    <property type="component" value="Unassembled WGS sequence"/>
</dbReference>
<dbReference type="PROSITE" id="PS51257">
    <property type="entry name" value="PROKAR_LIPOPROTEIN"/>
    <property type="match status" value="1"/>
</dbReference>
<dbReference type="Proteomes" id="UP000565205">
    <property type="component" value="Unassembled WGS sequence"/>
</dbReference>
<dbReference type="RefSeq" id="WP_176622742.1">
    <property type="nucleotide sequence ID" value="NZ_JABXXQ010000067.1"/>
</dbReference>
<dbReference type="EMBL" id="JACHXV010000017">
    <property type="protein sequence ID" value="MBB3175078.1"/>
    <property type="molecule type" value="Genomic_DNA"/>
</dbReference>
<keyword evidence="2" id="KW-0449">Lipoprotein</keyword>